<name>A0AAV0V831_9STRA</name>
<dbReference type="Proteomes" id="UP001162029">
    <property type="component" value="Unassembled WGS sequence"/>
</dbReference>
<protein>
    <submittedName>
        <fullName evidence="1">Uncharacterized protein</fullName>
    </submittedName>
</protein>
<reference evidence="1" key="1">
    <citation type="submission" date="2022-12" db="EMBL/GenBank/DDBJ databases">
        <authorList>
            <person name="Webb A."/>
        </authorList>
    </citation>
    <scope>NUCLEOTIDE SEQUENCE</scope>
    <source>
        <strain evidence="1">Pd1</strain>
    </source>
</reference>
<comment type="caution">
    <text evidence="1">The sequence shown here is derived from an EMBL/GenBank/DDBJ whole genome shotgun (WGS) entry which is preliminary data.</text>
</comment>
<dbReference type="SUPFAM" id="SSF54506">
    <property type="entry name" value="Diaminopimelate epimerase-like"/>
    <property type="match status" value="1"/>
</dbReference>
<sequence length="139" mass="15194">MSSLVHDVDPWFELKLKCEAARLPSIIQVDAFTSEAFHGKPASAVVLGTTKRVMQQVAVEICLSDTALLLPVNVLPRLQKTLLSMICDRLHHRMRADYAEAVSAYGSPEQPTKLVDSSVVWDNVASVVGVPQNAIVNVK</sequence>
<dbReference type="EMBL" id="CANTFM010002272">
    <property type="protein sequence ID" value="CAI5745342.1"/>
    <property type="molecule type" value="Genomic_DNA"/>
</dbReference>
<evidence type="ECO:0000313" key="1">
    <source>
        <dbReference type="EMBL" id="CAI5745342.1"/>
    </source>
</evidence>
<evidence type="ECO:0000313" key="2">
    <source>
        <dbReference type="Proteomes" id="UP001162029"/>
    </source>
</evidence>
<dbReference type="AlphaFoldDB" id="A0AAV0V831"/>
<proteinExistence type="predicted"/>
<accession>A0AAV0V831</accession>
<organism evidence="1 2">
    <name type="scientific">Peronospora destructor</name>
    <dbReference type="NCBI Taxonomy" id="86335"/>
    <lineage>
        <taxon>Eukaryota</taxon>
        <taxon>Sar</taxon>
        <taxon>Stramenopiles</taxon>
        <taxon>Oomycota</taxon>
        <taxon>Peronosporomycetes</taxon>
        <taxon>Peronosporales</taxon>
        <taxon>Peronosporaceae</taxon>
        <taxon>Peronospora</taxon>
    </lineage>
</organism>
<dbReference type="Gene3D" id="3.10.310.10">
    <property type="entry name" value="Diaminopimelate Epimerase, Chain A, domain 1"/>
    <property type="match status" value="1"/>
</dbReference>
<gene>
    <name evidence="1" type="ORF">PDE001_LOCUS10429</name>
</gene>
<keyword evidence="2" id="KW-1185">Reference proteome</keyword>